<dbReference type="PANTHER" id="PTHR43791:SF65">
    <property type="entry name" value="MAJOR FACILITATOR SUPERFAMILY (MFS) PROFILE DOMAIN-CONTAINING PROTEIN-RELATED"/>
    <property type="match status" value="1"/>
</dbReference>
<evidence type="ECO:0000256" key="1">
    <source>
        <dbReference type="ARBA" id="ARBA00004141"/>
    </source>
</evidence>
<evidence type="ECO:0000256" key="9">
    <source>
        <dbReference type="SAM" id="Phobius"/>
    </source>
</evidence>
<dbReference type="InterPro" id="IPR011701">
    <property type="entry name" value="MFS"/>
</dbReference>
<dbReference type="FunFam" id="1.20.1250.20:FF:000247">
    <property type="entry name" value="MFS general substrate transporter"/>
    <property type="match status" value="1"/>
</dbReference>
<sequence>MSQEKVKVIIAGAGIAGLSVAVALRRLPYIDVELFEQATELREIGASIAISPNGLRSLEKLGVLNALDEDVAFRGPSGIPMIYRHWKTNKVIHQDYFVDVTVRHHETARFHRGHLHAALLEHVPSERIHLGKTVVSADAPNDKVTLHFADGTSAHGDILVGADGIHSKVRKSFVPDHRLFSTGKVWLRSTFDASLVAHIRDLPLDSTHWVETVGTKGELFRVSTWYQTLILIILDDGAYDAAGKNQYTTVGSFDLPVETDGRIRNVKWDDEENVEVLRQRYKDWNPVVKALVNSTPYTRIYPNYAGEPLPTWVFDSRVTLVGDAAHTHGGAFAAGGSLAIDDAYALFLAFRHALGSSRAQKPKAYEVRAALALYDETRRPHTERLLTIVLKGVGGQATNTDSDEVLVERVRNKPNTTWLSEHDVEKAFQSVLQKRSVTGENLVEQATNSSSSREIAPLGEPFSGRRLWFQKGQKYDPDAIATQPSVYNNPDIAQEYQPSEDWENLHRFDPSARWTWREEKRVIRKIDARIMIWTAIMFMALELDRANLTQALTDNFLKDLHLTTNDYNLRNTVFKLSFLCAELPSQLVSKWIGPDRWIPTQMTLWSAVGMTQYGLQGRSSFLACRALLGLLQGGFIPDVILYLSYFYKSHELSVRLSFFWTAYNLADILASFLAFGLLRLRGVQGQAGWRWLFLIEGLITLLVGLIAFVLMPPGPCETANWARGKKGWFTPREETIMVNRIIRDDPSKGTMHNREAITPKLLWKSLCDYDLWPIYAIGLTWLTPMTPPGQYLTLTLRGMGFNTFVTNLLTIPYTFAQIPTMLILTYLSERFGQLTWAAMFTQIWALPFIIYLYVVDINSINKWVAWIILTIFLSIPSAHPIQVAWNSRNSNTVRSRTVSAAVYNMCVQASGIIASNIYRQDDAPRYKRGNKVLVALVVTNIFIYLFTKAYYVWRNASRDKKWNAMSEEEKRVYLATTKDEGNKRLDFRFAH</sequence>
<dbReference type="PRINTS" id="PR00420">
    <property type="entry name" value="RNGMNOXGNASE"/>
</dbReference>
<keyword evidence="2" id="KW-0813">Transport</keyword>
<dbReference type="eggNOG" id="KOG2533">
    <property type="taxonomic scope" value="Eukaryota"/>
</dbReference>
<feature type="transmembrane region" description="Helical" evidence="9">
    <location>
        <begin position="691"/>
        <end position="711"/>
    </location>
</feature>
<reference evidence="11 12" key="1">
    <citation type="submission" date="2016-10" db="EMBL/GenBank/DDBJ databases">
        <title>Genome sequencing of Aspergillus oryzae BCC7051.</title>
        <authorList>
            <person name="Thammarongtham C."/>
            <person name="Vorapreeda T."/>
            <person name="Nookaew I."/>
            <person name="Srisuk T."/>
            <person name="Land M."/>
            <person name="Jeennor S."/>
            <person name="Laoteng K."/>
        </authorList>
    </citation>
    <scope>NUCLEOTIDE SEQUENCE [LARGE SCALE GENOMIC DNA]</scope>
    <source>
        <strain evidence="11 12">BCC7051</strain>
    </source>
</reference>
<evidence type="ECO:0000256" key="5">
    <source>
        <dbReference type="ARBA" id="ARBA00022827"/>
    </source>
</evidence>
<evidence type="ECO:0000313" key="11">
    <source>
        <dbReference type="EMBL" id="OOO07994.1"/>
    </source>
</evidence>
<dbReference type="SUPFAM" id="SSF103473">
    <property type="entry name" value="MFS general substrate transporter"/>
    <property type="match status" value="1"/>
</dbReference>
<evidence type="ECO:0000256" key="4">
    <source>
        <dbReference type="ARBA" id="ARBA00022692"/>
    </source>
</evidence>
<dbReference type="Gene3D" id="1.20.1250.20">
    <property type="entry name" value="MFS general substrate transporter like domains"/>
    <property type="match status" value="1"/>
</dbReference>
<dbReference type="GO" id="GO:0016020">
    <property type="term" value="C:membrane"/>
    <property type="evidence" value="ECO:0007669"/>
    <property type="project" value="UniProtKB-SubCell"/>
</dbReference>
<feature type="transmembrane region" description="Helical" evidence="9">
    <location>
        <begin position="658"/>
        <end position="679"/>
    </location>
</feature>
<keyword evidence="7" id="KW-0560">Oxidoreductase</keyword>
<dbReference type="AlphaFoldDB" id="A0A1S9DGI5"/>
<dbReference type="FunFam" id="1.20.1250.20:FF:000106">
    <property type="entry name" value="MFS transporter, putative"/>
    <property type="match status" value="1"/>
</dbReference>
<dbReference type="Pfam" id="PF01494">
    <property type="entry name" value="FAD_binding_3"/>
    <property type="match status" value="1"/>
</dbReference>
<dbReference type="OrthoDB" id="1935484at2759"/>
<dbReference type="Proteomes" id="UP000190312">
    <property type="component" value="Unassembled WGS sequence"/>
</dbReference>
<dbReference type="GO" id="GO:0022857">
    <property type="term" value="F:transmembrane transporter activity"/>
    <property type="evidence" value="ECO:0007669"/>
    <property type="project" value="InterPro"/>
</dbReference>
<dbReference type="EMBL" id="MKZY01000006">
    <property type="protein sequence ID" value="OOO07994.1"/>
    <property type="molecule type" value="Genomic_DNA"/>
</dbReference>
<dbReference type="InterPro" id="IPR002938">
    <property type="entry name" value="FAD-bd"/>
</dbReference>
<name>A0A1S9DGI5_ASPOZ</name>
<feature type="transmembrane region" description="Helical" evidence="9">
    <location>
        <begin position="804"/>
        <end position="827"/>
    </location>
</feature>
<feature type="transmembrane region" description="Helical" evidence="9">
    <location>
        <begin position="866"/>
        <end position="885"/>
    </location>
</feature>
<organism evidence="11 12">
    <name type="scientific">Aspergillus oryzae</name>
    <name type="common">Yellow koji mold</name>
    <dbReference type="NCBI Taxonomy" id="5062"/>
    <lineage>
        <taxon>Eukaryota</taxon>
        <taxon>Fungi</taxon>
        <taxon>Dikarya</taxon>
        <taxon>Ascomycota</taxon>
        <taxon>Pezizomycotina</taxon>
        <taxon>Eurotiomycetes</taxon>
        <taxon>Eurotiomycetidae</taxon>
        <taxon>Eurotiales</taxon>
        <taxon>Aspergillaceae</taxon>
        <taxon>Aspergillus</taxon>
        <taxon>Aspergillus subgen. Circumdati</taxon>
    </lineage>
</organism>
<evidence type="ECO:0000256" key="8">
    <source>
        <dbReference type="ARBA" id="ARBA00023136"/>
    </source>
</evidence>
<keyword evidence="5" id="KW-0274">FAD</keyword>
<keyword evidence="3" id="KW-0285">Flavoprotein</keyword>
<dbReference type="PANTHER" id="PTHR43791">
    <property type="entry name" value="PERMEASE-RELATED"/>
    <property type="match status" value="1"/>
</dbReference>
<comment type="caution">
    <text evidence="11">The sequence shown here is derived from an EMBL/GenBank/DDBJ whole genome shotgun (WGS) entry which is preliminary data.</text>
</comment>
<evidence type="ECO:0000256" key="6">
    <source>
        <dbReference type="ARBA" id="ARBA00022989"/>
    </source>
</evidence>
<feature type="transmembrane region" description="Helical" evidence="9">
    <location>
        <begin position="897"/>
        <end position="918"/>
    </location>
</feature>
<keyword evidence="4 9" id="KW-0812">Transmembrane</keyword>
<dbReference type="SUPFAM" id="SSF51905">
    <property type="entry name" value="FAD/NAD(P)-binding domain"/>
    <property type="match status" value="1"/>
</dbReference>
<dbReference type="Pfam" id="PF07690">
    <property type="entry name" value="MFS_1"/>
    <property type="match status" value="1"/>
</dbReference>
<dbReference type="GO" id="GO:0071949">
    <property type="term" value="F:FAD binding"/>
    <property type="evidence" value="ECO:0007669"/>
    <property type="project" value="InterPro"/>
</dbReference>
<keyword evidence="8 9" id="KW-0472">Membrane</keyword>
<dbReference type="InterPro" id="IPR036188">
    <property type="entry name" value="FAD/NAD-bd_sf"/>
</dbReference>
<dbReference type="GO" id="GO:0016491">
    <property type="term" value="F:oxidoreductase activity"/>
    <property type="evidence" value="ECO:0007669"/>
    <property type="project" value="UniProtKB-KW"/>
</dbReference>
<dbReference type="VEuPathDB" id="FungiDB:AO090103000115"/>
<dbReference type="InterPro" id="IPR036259">
    <property type="entry name" value="MFS_trans_sf"/>
</dbReference>
<evidence type="ECO:0000256" key="2">
    <source>
        <dbReference type="ARBA" id="ARBA00022448"/>
    </source>
</evidence>
<evidence type="ECO:0000256" key="3">
    <source>
        <dbReference type="ARBA" id="ARBA00022630"/>
    </source>
</evidence>
<dbReference type="Gene3D" id="3.50.50.60">
    <property type="entry name" value="FAD/NAD(P)-binding domain"/>
    <property type="match status" value="1"/>
</dbReference>
<accession>A0A1S9DGI5</accession>
<feature type="transmembrane region" description="Helical" evidence="9">
    <location>
        <begin position="933"/>
        <end position="953"/>
    </location>
</feature>
<feature type="domain" description="FAD-binding" evidence="10">
    <location>
        <begin position="5"/>
        <end position="360"/>
    </location>
</feature>
<protein>
    <submittedName>
        <fullName evidence="11">Major facilitator superfamily MFS_1</fullName>
    </submittedName>
</protein>
<evidence type="ECO:0000313" key="12">
    <source>
        <dbReference type="Proteomes" id="UP000190312"/>
    </source>
</evidence>
<gene>
    <name evidence="11" type="ORF">OAory_01044940</name>
</gene>
<comment type="subcellular location">
    <subcellularLocation>
        <location evidence="1">Membrane</location>
        <topology evidence="1">Multi-pass membrane protein</topology>
    </subcellularLocation>
</comment>
<dbReference type="VEuPathDB" id="FungiDB:AO090103000114"/>
<keyword evidence="6 9" id="KW-1133">Transmembrane helix</keyword>
<evidence type="ECO:0000256" key="7">
    <source>
        <dbReference type="ARBA" id="ARBA00023002"/>
    </source>
</evidence>
<feature type="transmembrane region" description="Helical" evidence="9">
    <location>
        <begin position="834"/>
        <end position="854"/>
    </location>
</feature>
<proteinExistence type="predicted"/>
<evidence type="ECO:0000259" key="10">
    <source>
        <dbReference type="Pfam" id="PF01494"/>
    </source>
</evidence>